<evidence type="ECO:0000313" key="2">
    <source>
        <dbReference type="Proteomes" id="UP000770661"/>
    </source>
</evidence>
<dbReference type="EMBL" id="JACEEZ010023409">
    <property type="protein sequence ID" value="KAG0711318.1"/>
    <property type="molecule type" value="Genomic_DNA"/>
</dbReference>
<reference evidence="1" key="1">
    <citation type="submission" date="2020-07" db="EMBL/GenBank/DDBJ databases">
        <title>The High-quality genome of the commercially important snow crab, Chionoecetes opilio.</title>
        <authorList>
            <person name="Jeong J.-H."/>
            <person name="Ryu S."/>
        </authorList>
    </citation>
    <scope>NUCLEOTIDE SEQUENCE</scope>
    <source>
        <strain evidence="1">MADBK_172401_WGS</strain>
        <tissue evidence="1">Digestive gland</tissue>
    </source>
</reference>
<keyword evidence="2" id="KW-1185">Reference proteome</keyword>
<evidence type="ECO:0000313" key="1">
    <source>
        <dbReference type="EMBL" id="KAG0711318.1"/>
    </source>
</evidence>
<accession>A0A8J5BVY0</accession>
<dbReference type="AlphaFoldDB" id="A0A8J5BVY0"/>
<gene>
    <name evidence="1" type="ORF">GWK47_020846</name>
</gene>
<protein>
    <submittedName>
        <fullName evidence="1">Uncharacterized protein</fullName>
    </submittedName>
</protein>
<proteinExistence type="predicted"/>
<sequence length="145" mass="16781">MTDRGRLCSFRRKEKKYLGSRRDGRCWRYYLRCWLPPLHYSRDRVRALLLYNAPAHPVESVLTHGTAERSHQLPLGSYISQIRTETLLPGDDGSGKHVVALCMLWPTLYTEMKSVFPSSGQHLQIYFVPGTSHKSPSEPLRIYPH</sequence>
<dbReference type="Proteomes" id="UP000770661">
    <property type="component" value="Unassembled WGS sequence"/>
</dbReference>
<name>A0A8J5BVY0_CHIOP</name>
<comment type="caution">
    <text evidence="1">The sequence shown here is derived from an EMBL/GenBank/DDBJ whole genome shotgun (WGS) entry which is preliminary data.</text>
</comment>
<organism evidence="1 2">
    <name type="scientific">Chionoecetes opilio</name>
    <name type="common">Atlantic snow crab</name>
    <name type="synonym">Cancer opilio</name>
    <dbReference type="NCBI Taxonomy" id="41210"/>
    <lineage>
        <taxon>Eukaryota</taxon>
        <taxon>Metazoa</taxon>
        <taxon>Ecdysozoa</taxon>
        <taxon>Arthropoda</taxon>
        <taxon>Crustacea</taxon>
        <taxon>Multicrustacea</taxon>
        <taxon>Malacostraca</taxon>
        <taxon>Eumalacostraca</taxon>
        <taxon>Eucarida</taxon>
        <taxon>Decapoda</taxon>
        <taxon>Pleocyemata</taxon>
        <taxon>Brachyura</taxon>
        <taxon>Eubrachyura</taxon>
        <taxon>Majoidea</taxon>
        <taxon>Majidae</taxon>
        <taxon>Chionoecetes</taxon>
    </lineage>
</organism>